<dbReference type="SUPFAM" id="SSF69765">
    <property type="entry name" value="IpsF-like"/>
    <property type="match status" value="1"/>
</dbReference>
<name>A0ABU3P113_9FIRM</name>
<evidence type="ECO:0000256" key="13">
    <source>
        <dbReference type="HAMAP-Rule" id="MF_01520"/>
    </source>
</evidence>
<feature type="binding site" evidence="13">
    <location>
        <position position="238"/>
    </location>
    <ligand>
        <name>a divalent metal cation</name>
        <dbReference type="ChEBI" id="CHEBI:60240"/>
    </ligand>
</feature>
<feature type="region of interest" description="2-C-methyl-D-erythritol 4-phosphate cytidylyltransferase" evidence="13">
    <location>
        <begin position="1"/>
        <end position="230"/>
    </location>
</feature>
<keyword evidence="8 13" id="KW-0548">Nucleotidyltransferase</keyword>
<organism evidence="15 16">
    <name type="scientific">Anaeroselena agilis</name>
    <dbReference type="NCBI Taxonomy" id="3063788"/>
    <lineage>
        <taxon>Bacteria</taxon>
        <taxon>Bacillati</taxon>
        <taxon>Bacillota</taxon>
        <taxon>Negativicutes</taxon>
        <taxon>Acetonemataceae</taxon>
        <taxon>Anaeroselena</taxon>
    </lineage>
</organism>
<evidence type="ECO:0000256" key="7">
    <source>
        <dbReference type="ARBA" id="ARBA00022679"/>
    </source>
</evidence>
<dbReference type="Pfam" id="PF01128">
    <property type="entry name" value="IspD"/>
    <property type="match status" value="1"/>
</dbReference>
<dbReference type="EMBL" id="JAUOZS010000001">
    <property type="protein sequence ID" value="MDT8902729.1"/>
    <property type="molecule type" value="Genomic_DNA"/>
</dbReference>
<evidence type="ECO:0000256" key="9">
    <source>
        <dbReference type="ARBA" id="ARBA00022723"/>
    </source>
</evidence>
<evidence type="ECO:0000259" key="14">
    <source>
        <dbReference type="Pfam" id="PF02542"/>
    </source>
</evidence>
<proteinExistence type="inferred from homology"/>
<accession>A0ABU3P113</accession>
<feature type="site" description="Positions MEP for the nucleophilic attack" evidence="13">
    <location>
        <position position="209"/>
    </location>
</feature>
<evidence type="ECO:0000256" key="12">
    <source>
        <dbReference type="ARBA" id="ARBA00023268"/>
    </source>
</evidence>
<dbReference type="Proteomes" id="UP001254848">
    <property type="component" value="Unassembled WGS sequence"/>
</dbReference>
<dbReference type="CDD" id="cd00554">
    <property type="entry name" value="MECDP_synthase"/>
    <property type="match status" value="1"/>
</dbReference>
<reference evidence="15 16" key="1">
    <citation type="submission" date="2023-07" db="EMBL/GenBank/DDBJ databases">
        <title>The novel representative of Negativicutes class, Anaeroselena agilis gen. nov. sp. nov.</title>
        <authorList>
            <person name="Prokofeva M.I."/>
            <person name="Elcheninov A.G."/>
            <person name="Klyukina A."/>
            <person name="Kublanov I.V."/>
            <person name="Frolov E.N."/>
            <person name="Podosokorskaya O.A."/>
        </authorList>
    </citation>
    <scope>NUCLEOTIDE SEQUENCE [LARGE SCALE GENOMIC DNA]</scope>
    <source>
        <strain evidence="15 16">4137-cl</strain>
    </source>
</reference>
<comment type="similarity">
    <text evidence="13">In the N-terminal section; belongs to the IspD/TarI cytidylyltransferase family. IspD subfamily.</text>
</comment>
<dbReference type="Pfam" id="PF02542">
    <property type="entry name" value="YgbB"/>
    <property type="match status" value="1"/>
</dbReference>
<evidence type="ECO:0000256" key="4">
    <source>
        <dbReference type="ARBA" id="ARBA00004709"/>
    </source>
</evidence>
<evidence type="ECO:0000256" key="3">
    <source>
        <dbReference type="ARBA" id="ARBA00001968"/>
    </source>
</evidence>
<dbReference type="HAMAP" id="MF_00108">
    <property type="entry name" value="IspD"/>
    <property type="match status" value="1"/>
</dbReference>
<comment type="similarity">
    <text evidence="13">In the C-terminal section; belongs to the IspF family.</text>
</comment>
<protein>
    <recommendedName>
        <fullName evidence="13">Bifunctional enzyme IspD/IspF</fullName>
    </recommendedName>
    <domain>
        <recommendedName>
            <fullName evidence="13">2-C-methyl-D-erythritol 4-phosphate cytidylyltransferase</fullName>
            <ecNumber evidence="13">2.7.7.60</ecNumber>
        </recommendedName>
        <alternativeName>
            <fullName evidence="13">4-diphosphocytidyl-2C-methyl-D-erythritol synthase</fullName>
        </alternativeName>
        <alternativeName>
            <fullName evidence="13">MEP cytidylyltransferase</fullName>
            <shortName evidence="13">MCT</shortName>
        </alternativeName>
    </domain>
    <domain>
        <recommendedName>
            <fullName evidence="13">2-C-methyl-D-erythritol 2,4-cyclodiphosphate synthase</fullName>
            <shortName evidence="13">MECDP-synthase</shortName>
            <shortName evidence="13">MECPP-synthase</shortName>
            <shortName evidence="13">MECPS</shortName>
            <ecNumber evidence="13">4.6.1.12</ecNumber>
        </recommendedName>
    </domain>
</protein>
<comment type="caution">
    <text evidence="15">The sequence shown here is derived from an EMBL/GenBank/DDBJ whole genome shotgun (WGS) entry which is preliminary data.</text>
</comment>
<comment type="pathway">
    <text evidence="4 13">Isoprenoid biosynthesis; isopentenyl diphosphate biosynthesis via DXP pathway; isopentenyl diphosphate from 1-deoxy-D-xylulose 5-phosphate: step 4/6.</text>
</comment>
<dbReference type="InterPro" id="IPR018294">
    <property type="entry name" value="ISPD_synthase_CS"/>
</dbReference>
<dbReference type="HAMAP" id="MF_00107">
    <property type="entry name" value="IspF"/>
    <property type="match status" value="1"/>
</dbReference>
<feature type="site" description="Transition state stabilizer" evidence="13">
    <location>
        <position position="363"/>
    </location>
</feature>
<dbReference type="InterPro" id="IPR034683">
    <property type="entry name" value="IspD/TarI"/>
</dbReference>
<feature type="binding site" evidence="13">
    <location>
        <position position="369"/>
    </location>
    <ligand>
        <name>4-CDP-2-C-methyl-D-erythritol 2-phosphate</name>
        <dbReference type="ChEBI" id="CHEBI:57919"/>
    </ligand>
</feature>
<dbReference type="EC" id="4.6.1.12" evidence="13"/>
<dbReference type="InterPro" id="IPR003526">
    <property type="entry name" value="MECDP_synthase"/>
</dbReference>
<evidence type="ECO:0000313" key="16">
    <source>
        <dbReference type="Proteomes" id="UP001254848"/>
    </source>
</evidence>
<dbReference type="InterPro" id="IPR026596">
    <property type="entry name" value="IspD/F"/>
</dbReference>
<feature type="binding site" evidence="13">
    <location>
        <begin position="264"/>
        <end position="265"/>
    </location>
    <ligand>
        <name>4-CDP-2-C-methyl-D-erythritol 2-phosphate</name>
        <dbReference type="ChEBI" id="CHEBI:57919"/>
    </ligand>
</feature>
<dbReference type="InterPro" id="IPR020555">
    <property type="entry name" value="MECDP_synthase_CS"/>
</dbReference>
<dbReference type="Gene3D" id="3.90.550.10">
    <property type="entry name" value="Spore Coat Polysaccharide Biosynthesis Protein SpsA, Chain A"/>
    <property type="match status" value="1"/>
</dbReference>
<feature type="binding site" evidence="13">
    <location>
        <position position="272"/>
    </location>
    <ligand>
        <name>a divalent metal cation</name>
        <dbReference type="ChEBI" id="CHEBI:60240"/>
    </ligand>
</feature>
<feature type="binding site" evidence="13">
    <location>
        <position position="240"/>
    </location>
    <ligand>
        <name>a divalent metal cation</name>
        <dbReference type="ChEBI" id="CHEBI:60240"/>
    </ligand>
</feature>
<dbReference type="InterPro" id="IPR036571">
    <property type="entry name" value="MECDP_synthase_sf"/>
</dbReference>
<keyword evidence="9 13" id="KW-0479">Metal-binding</keyword>
<comment type="caution">
    <text evidence="13">Lacks conserved residue(s) required for the propagation of feature annotation.</text>
</comment>
<comment type="catalytic activity">
    <reaction evidence="2 13">
        <text>2-C-methyl-D-erythritol 4-phosphate + CTP + H(+) = 4-CDP-2-C-methyl-D-erythritol + diphosphate</text>
        <dbReference type="Rhea" id="RHEA:13429"/>
        <dbReference type="ChEBI" id="CHEBI:15378"/>
        <dbReference type="ChEBI" id="CHEBI:33019"/>
        <dbReference type="ChEBI" id="CHEBI:37563"/>
        <dbReference type="ChEBI" id="CHEBI:57823"/>
        <dbReference type="ChEBI" id="CHEBI:58262"/>
        <dbReference type="EC" id="2.7.7.60"/>
    </reaction>
</comment>
<feature type="binding site" evidence="13">
    <location>
        <position position="372"/>
    </location>
    <ligand>
        <name>4-CDP-2-C-methyl-D-erythritol 2-phosphate</name>
        <dbReference type="ChEBI" id="CHEBI:57919"/>
    </ligand>
</feature>
<evidence type="ECO:0000256" key="8">
    <source>
        <dbReference type="ARBA" id="ARBA00022695"/>
    </source>
</evidence>
<dbReference type="NCBIfam" id="TIGR00151">
    <property type="entry name" value="ispF"/>
    <property type="match status" value="1"/>
</dbReference>
<evidence type="ECO:0000256" key="11">
    <source>
        <dbReference type="ARBA" id="ARBA00023239"/>
    </source>
</evidence>
<feature type="binding site" evidence="13">
    <location>
        <begin position="286"/>
        <end position="288"/>
    </location>
    <ligand>
        <name>4-CDP-2-C-methyl-D-erythritol 2-phosphate</name>
        <dbReference type="ChEBI" id="CHEBI:57919"/>
    </ligand>
</feature>
<dbReference type="PROSITE" id="PS01295">
    <property type="entry name" value="ISPD"/>
    <property type="match status" value="1"/>
</dbReference>
<feature type="binding site" evidence="13">
    <location>
        <begin position="362"/>
        <end position="365"/>
    </location>
    <ligand>
        <name>4-CDP-2-C-methyl-D-erythritol 2-phosphate</name>
        <dbReference type="ChEBI" id="CHEBI:57919"/>
    </ligand>
</feature>
<dbReference type="PANTHER" id="PTHR32125:SF4">
    <property type="entry name" value="2-C-METHYL-D-ERYTHRITOL 4-PHOSPHATE CYTIDYLYLTRANSFERASE, CHLOROPLASTIC"/>
    <property type="match status" value="1"/>
</dbReference>
<dbReference type="CDD" id="cd02516">
    <property type="entry name" value="CDP-ME_synthetase"/>
    <property type="match status" value="1"/>
</dbReference>
<dbReference type="PROSITE" id="PS01350">
    <property type="entry name" value="ISPF"/>
    <property type="match status" value="1"/>
</dbReference>
<dbReference type="HAMAP" id="MF_01520">
    <property type="entry name" value="IspDF"/>
    <property type="match status" value="1"/>
</dbReference>
<comment type="function">
    <text evidence="13">Bifunctional enzyme that catalyzes the formation of 4-diphosphocytidyl-2-C-methyl-D-erythritol from CTP and 2-C-methyl-D-erythritol 4-phosphate (MEP) (IspD), and catalyzes the conversion of 4-diphosphocytidyl-2-C-methyl-D-erythritol 2-phosphate (CDP-ME2P) to 2-C-methyl-D-erythritol 2,4-cyclodiphosphate (ME-CPP) with a corresponding release of cytidine 5-monophosphate (CMP) (IspF).</text>
</comment>
<feature type="domain" description="2-C-methyl-D-erythritol 2,4-cyclodiphosphate synthase" evidence="14">
    <location>
        <begin position="232"/>
        <end position="384"/>
    </location>
</feature>
<keyword evidence="10 13" id="KW-0414">Isoprene biosynthesis</keyword>
<sequence length="388" mass="39529">MVTAVVAAAGSGRRMGKEMNKVFLPLAGRPILARSVAAVAACPEVADLVVVVAPGEEEQAAALIAPLALAKPWRVVAGGAERQHSVANALAAMPDAADIILIHDGARPLVDAETISAAIAAAREHGAAGVAVPVKDTIKTVDESGCVAATPDRSTLWAIQTPQVFAASLLREAYALAAAAGVVATDDAALVERLGQKVRIVPGSYRNIKITTPEDMVMAQALLGNETKATSRIGIGYDVHRLVAGRPLIIGGVDIPYEKGLEGHSDADVLLHAVKDALLGAAALGDIGRHFPDTDPAYKGASSVRLLAAVGEKLAAAGWRAANIDAVVIAEKPKLAPHIPAMNANIAAALGIDAGRVNVKATTTEGLGFTGRREGIAAQAVAAIEPAG</sequence>
<keyword evidence="11 13" id="KW-0456">Lyase</keyword>
<evidence type="ECO:0000256" key="5">
    <source>
        <dbReference type="ARBA" id="ARBA00004787"/>
    </source>
</evidence>
<comment type="catalytic activity">
    <reaction evidence="1 13">
        <text>4-CDP-2-C-methyl-D-erythritol 2-phosphate = 2-C-methyl-D-erythritol 2,4-cyclic diphosphate + CMP</text>
        <dbReference type="Rhea" id="RHEA:23864"/>
        <dbReference type="ChEBI" id="CHEBI:57919"/>
        <dbReference type="ChEBI" id="CHEBI:58483"/>
        <dbReference type="ChEBI" id="CHEBI:60377"/>
        <dbReference type="EC" id="4.6.1.12"/>
    </reaction>
</comment>
<comment type="pathway">
    <text evidence="5 13">Isoprenoid biosynthesis; isopentenyl diphosphate biosynthesis via DXP pathway; isopentenyl diphosphate from 1-deoxy-D-xylulose 5-phosphate: step 2/6.</text>
</comment>
<keyword evidence="12 13" id="KW-0511">Multifunctional enzyme</keyword>
<evidence type="ECO:0000256" key="10">
    <source>
        <dbReference type="ARBA" id="ARBA00023229"/>
    </source>
</evidence>
<evidence type="ECO:0000256" key="6">
    <source>
        <dbReference type="ARBA" id="ARBA00009789"/>
    </source>
</evidence>
<feature type="site" description="Transition state stabilizer" evidence="13">
    <location>
        <position position="14"/>
    </location>
</feature>
<dbReference type="InterPro" id="IPR001228">
    <property type="entry name" value="IspD"/>
</dbReference>
<keyword evidence="16" id="KW-1185">Reference proteome</keyword>
<feature type="binding site" evidence="13">
    <location>
        <begin position="238"/>
        <end position="240"/>
    </location>
    <ligand>
        <name>4-CDP-2-C-methyl-D-erythritol 2-phosphate</name>
        <dbReference type="ChEBI" id="CHEBI:57919"/>
    </ligand>
</feature>
<feature type="binding site" evidence="13">
    <location>
        <begin position="291"/>
        <end position="295"/>
    </location>
    <ligand>
        <name>4-CDP-2-C-methyl-D-erythritol 2-phosphate</name>
        <dbReference type="ChEBI" id="CHEBI:57919"/>
    </ligand>
</feature>
<dbReference type="RefSeq" id="WP_413781204.1">
    <property type="nucleotide sequence ID" value="NZ_JAUOZS010000001.1"/>
</dbReference>
<evidence type="ECO:0000256" key="2">
    <source>
        <dbReference type="ARBA" id="ARBA00001282"/>
    </source>
</evidence>
<dbReference type="PANTHER" id="PTHR32125">
    <property type="entry name" value="2-C-METHYL-D-ERYTHRITOL 4-PHOSPHATE CYTIDYLYLTRANSFERASE, CHLOROPLASTIC"/>
    <property type="match status" value="1"/>
</dbReference>
<dbReference type="InterPro" id="IPR029044">
    <property type="entry name" value="Nucleotide-diphossugar_trans"/>
</dbReference>
<feature type="site" description="Transition state stabilizer" evidence="13">
    <location>
        <position position="21"/>
    </location>
</feature>
<comment type="cofactor">
    <cofactor evidence="3 13">
        <name>a divalent metal cation</name>
        <dbReference type="ChEBI" id="CHEBI:60240"/>
    </cofactor>
</comment>
<feature type="region of interest" description="2-C-methyl-D-erythritol 2,4-cyclodiphosphate synthase" evidence="13">
    <location>
        <begin position="232"/>
        <end position="388"/>
    </location>
</feature>
<dbReference type="GO" id="GO:0050518">
    <property type="term" value="F:2-C-methyl-D-erythritol 4-phosphate cytidylyltransferase activity"/>
    <property type="evidence" value="ECO:0007669"/>
    <property type="project" value="UniProtKB-EC"/>
</dbReference>
<keyword evidence="7 13" id="KW-0808">Transferase</keyword>
<gene>
    <name evidence="15" type="primary">ispD</name>
    <name evidence="13" type="synonym">ispDF</name>
    <name evidence="15" type="ORF">Q4T40_15905</name>
</gene>
<dbReference type="InterPro" id="IPR050088">
    <property type="entry name" value="IspD/TarI_cytidylyltransf_bact"/>
</dbReference>
<feature type="site" description="Transition state stabilizer" evidence="13">
    <location>
        <position position="264"/>
    </location>
</feature>
<evidence type="ECO:0000256" key="1">
    <source>
        <dbReference type="ARBA" id="ARBA00000200"/>
    </source>
</evidence>
<evidence type="ECO:0000313" key="15">
    <source>
        <dbReference type="EMBL" id="MDT8902729.1"/>
    </source>
</evidence>
<comment type="similarity">
    <text evidence="6">Belongs to the IspD/TarI cytidylyltransferase family. IspD subfamily.</text>
</comment>
<dbReference type="SUPFAM" id="SSF53448">
    <property type="entry name" value="Nucleotide-diphospho-sugar transferases"/>
    <property type="match status" value="1"/>
</dbReference>
<dbReference type="Gene3D" id="3.30.1330.50">
    <property type="entry name" value="2-C-methyl-D-erythritol 2,4-cyclodiphosphate synthase"/>
    <property type="match status" value="1"/>
</dbReference>
<feature type="site" description="Positions MEP for the nucleophilic attack" evidence="13">
    <location>
        <position position="153"/>
    </location>
</feature>
<dbReference type="NCBIfam" id="TIGR00453">
    <property type="entry name" value="ispD"/>
    <property type="match status" value="1"/>
</dbReference>
<dbReference type="EC" id="2.7.7.60" evidence="13"/>